<dbReference type="InterPro" id="IPR007471">
    <property type="entry name" value="N-end_Aminoacyl_Trfase_N"/>
</dbReference>
<dbReference type="InterPro" id="IPR007472">
    <property type="entry name" value="N-end_Aminoacyl_Trfase_C"/>
</dbReference>
<dbReference type="STRING" id="7165.Q7QDR4"/>
<evidence type="ECO:0000256" key="5">
    <source>
        <dbReference type="PIRNR" id="PIRNR037207"/>
    </source>
</evidence>
<evidence type="ECO:0000256" key="1">
    <source>
        <dbReference type="ARBA" id="ARBA00009991"/>
    </source>
</evidence>
<keyword evidence="2 5" id="KW-0808">Transferase</keyword>
<dbReference type="eggNOG" id="KOG1193">
    <property type="taxonomic scope" value="Eukaryota"/>
</dbReference>
<dbReference type="PANTHER" id="PTHR21367">
    <property type="entry name" value="ARGININE-TRNA-PROTEIN TRANSFERASE 1"/>
    <property type="match status" value="1"/>
</dbReference>
<comment type="function">
    <text evidence="5">Involved in the post-translational conjugation of arginine to the N-terminal aspartate or glutamate of a protein. This arginylation is required for degradation of the protein via the ubiquitin pathway.</text>
</comment>
<evidence type="ECO:0000256" key="3">
    <source>
        <dbReference type="ARBA" id="ARBA00022786"/>
    </source>
</evidence>
<reference evidence="9" key="5">
    <citation type="submission" date="2011-05" db="EMBL/GenBank/DDBJ databases">
        <authorList>
            <consortium name="VectorBase"/>
        </authorList>
    </citation>
    <scope>NUCLEOTIDE SEQUENCE</scope>
    <source>
        <strain evidence="9">PEST</strain>
    </source>
</reference>
<feature type="compositionally biased region" description="Basic residues" evidence="6">
    <location>
        <begin position="189"/>
        <end position="205"/>
    </location>
</feature>
<name>Q7QDR4_ANOGA</name>
<dbReference type="GO" id="GO:0004057">
    <property type="term" value="F:arginyl-tRNA--protein transferase activity"/>
    <property type="evidence" value="ECO:0007669"/>
    <property type="project" value="UniProtKB-EC"/>
</dbReference>
<proteinExistence type="inferred from homology"/>
<dbReference type="VEuPathDB" id="VectorBase:AGAP010373"/>
<comment type="caution">
    <text evidence="9">The sequence shown here is derived from an EMBL/GenBank/DDBJ whole genome shotgun (WGS) entry which is preliminary data.</text>
</comment>
<organism evidence="9">
    <name type="scientific">Anopheles gambiae</name>
    <name type="common">African malaria mosquito</name>
    <dbReference type="NCBI Taxonomy" id="7165"/>
    <lineage>
        <taxon>Eukaryota</taxon>
        <taxon>Metazoa</taxon>
        <taxon>Ecdysozoa</taxon>
        <taxon>Arthropoda</taxon>
        <taxon>Hexapoda</taxon>
        <taxon>Insecta</taxon>
        <taxon>Pterygota</taxon>
        <taxon>Neoptera</taxon>
        <taxon>Endopterygota</taxon>
        <taxon>Diptera</taxon>
        <taxon>Nematocera</taxon>
        <taxon>Culicoidea</taxon>
        <taxon>Culicidae</taxon>
        <taxon>Anophelinae</taxon>
        <taxon>Anopheles</taxon>
    </lineage>
</organism>
<dbReference type="PIRSF" id="PIRSF037207">
    <property type="entry name" value="ATE1_euk"/>
    <property type="match status" value="1"/>
</dbReference>
<feature type="compositionally biased region" description="Polar residues" evidence="6">
    <location>
        <begin position="171"/>
        <end position="188"/>
    </location>
</feature>
<dbReference type="InterPro" id="IPR017137">
    <property type="entry name" value="Arg-tRNA-P_Trfase_1_euk"/>
</dbReference>
<dbReference type="Pfam" id="PF04376">
    <property type="entry name" value="ATE_N"/>
    <property type="match status" value="1"/>
</dbReference>
<dbReference type="VEuPathDB" id="VectorBase:AGAMI1_014186"/>
<feature type="region of interest" description="Disordered" evidence="6">
    <location>
        <begin position="148"/>
        <end position="241"/>
    </location>
</feature>
<keyword evidence="4 5" id="KW-0012">Acyltransferase</keyword>
<dbReference type="SUPFAM" id="SSF55729">
    <property type="entry name" value="Acyl-CoA N-acyltransferases (Nat)"/>
    <property type="match status" value="1"/>
</dbReference>
<gene>
    <name evidence="9" type="ORF">AgaP_AGAP010373</name>
</gene>
<feature type="compositionally biased region" description="Basic and acidic residues" evidence="6">
    <location>
        <begin position="149"/>
        <end position="161"/>
    </location>
</feature>
<feature type="domain" description="N-end rule aminoacyl transferase C-terminal" evidence="8">
    <location>
        <begin position="266"/>
        <end position="402"/>
    </location>
</feature>
<comment type="catalytic activity">
    <reaction evidence="5">
        <text>an N-terminal L-alpha-aminoacyl-[protein] + L-arginyl-tRNA(Arg) = an N-terminal L-arginyl-L-aminoacyl-[protein] + tRNA(Arg) + H(+)</text>
        <dbReference type="Rhea" id="RHEA:10208"/>
        <dbReference type="Rhea" id="RHEA-COMP:9658"/>
        <dbReference type="Rhea" id="RHEA-COMP:9673"/>
        <dbReference type="Rhea" id="RHEA-COMP:10636"/>
        <dbReference type="Rhea" id="RHEA-COMP:10638"/>
        <dbReference type="ChEBI" id="CHEBI:15378"/>
        <dbReference type="ChEBI" id="CHEBI:78442"/>
        <dbReference type="ChEBI" id="CHEBI:78513"/>
        <dbReference type="ChEBI" id="CHEBI:78597"/>
        <dbReference type="ChEBI" id="CHEBI:83562"/>
        <dbReference type="EC" id="2.3.2.8"/>
    </reaction>
</comment>
<dbReference type="InterPro" id="IPR016181">
    <property type="entry name" value="Acyl_CoA_acyltransferase"/>
</dbReference>
<evidence type="ECO:0000259" key="7">
    <source>
        <dbReference type="Pfam" id="PF04376"/>
    </source>
</evidence>
<feature type="domain" description="N-end aminoacyl transferase N-terminal" evidence="7">
    <location>
        <begin position="15"/>
        <end position="86"/>
    </location>
</feature>
<reference evidence="9" key="4">
    <citation type="journal article" date="2007" name="Genome Biol.">
        <title>Update of the Anopheles gambiae PEST genome assembly.</title>
        <authorList>
            <person name="Sharakhova M.V."/>
            <person name="Hammond M.P."/>
            <person name="Lobo N.F."/>
            <person name="Krzywinski J."/>
            <person name="Unger M.F."/>
            <person name="Hillenmeyer M.E."/>
            <person name="Bruggner R.V."/>
            <person name="Birney E."/>
            <person name="Collins F.H."/>
        </authorList>
    </citation>
    <scope>NUCLEOTIDE SEQUENCE</scope>
    <source>
        <strain evidence="9">PEST</strain>
    </source>
</reference>
<sequence>MSYSVVEYYGENSKYQCGYCKQSSSCSSYGMWAHKLSCQDYQELIDRGWRRSGCYCYKPMMDVTCCPSYTIKCDAINFRLNKSHKKIIKRMNKFLRDGLKETSEQDAQSNIDEIATHDGSACDQEHTEVPSMQPRVLDPDLLNTLTHVNSEKRSPSADDKTSALPIPTLSGVVNTSTHTSDSSISNQPKKAKLRRIERKREKLQKKGLSGADIEQLMQSNNRKSAEKSLEEFLSESPQDNDSPAHRLKIVTLLTSGAKFQESLHVSFNLYKKYQTAIHNDPPGAIEDYLDFLVKSPLKSSQAYISPFQGFGTFHQQYWLDDRLIAVGVIDVLPNCVSSVYFFYDPEYKFLSLGTYGSLRELAYTRSLYKEYPSISNYYMGFYIHSCPKMRYKSNLQPSYLLCPEAYTWHLLDRTVVAKLDASKYSRLNDDPTAQDTNKATEQDVKDVLLIFGRSCMTYTQYLVIYTVVGKELPILFEYARLVGKSCAKKMMLYRV</sequence>
<dbReference type="PaxDb" id="7165-AGAP010373-PA"/>
<reference evidence="9" key="1">
    <citation type="journal article" date="2002" name="Science">
        <title>The genome sequence of the malaria mosquito Anopheles gambiae.</title>
        <authorList>
            <person name="Holt R.A."/>
            <person name="Subramanian G.M."/>
            <person name="Halpern A."/>
            <person name="Sutton G.G."/>
            <person name="Charlab R."/>
            <person name="Nusskern D.R."/>
            <person name="Wincker P."/>
            <person name="Clark A.G."/>
            <person name="Ribeiro J.M."/>
            <person name="Wides R."/>
            <person name="Salzberg S.L."/>
            <person name="Loftus B."/>
            <person name="Yandell M."/>
            <person name="Majoros W.H."/>
            <person name="Rusch D.B."/>
            <person name="Lai Z."/>
            <person name="Kraft C.L."/>
            <person name="Abril J.F."/>
            <person name="Anthouard V."/>
            <person name="Arensburger P."/>
            <person name="Atkinson P.W."/>
            <person name="Baden H."/>
            <person name="de Berardinis V."/>
            <person name="Baldwin D."/>
            <person name="Benes V."/>
            <person name="Biedler J."/>
            <person name="Blass C."/>
            <person name="Bolanos R."/>
            <person name="Boscus D."/>
            <person name="Barnstead M."/>
            <person name="Cai S."/>
            <person name="Center A."/>
            <person name="Chaturverdi K."/>
            <person name="Christophides G.K."/>
            <person name="Chrystal M.A."/>
            <person name="Clamp M."/>
            <person name="Cravchik A."/>
            <person name="Curwen V."/>
            <person name="Dana A."/>
            <person name="Delcher A."/>
            <person name="Dew I."/>
            <person name="Evans C.A."/>
            <person name="Flanigan M."/>
            <person name="Grundschober-Freimoser A."/>
            <person name="Friedli L."/>
            <person name="Gu Z."/>
            <person name="Guan P."/>
            <person name="Guigo R."/>
            <person name="Hillenmeyer M.E."/>
            <person name="Hladun S.L."/>
            <person name="Hogan J.R."/>
            <person name="Hong Y.S."/>
            <person name="Hoover J."/>
            <person name="Jaillon O."/>
            <person name="Ke Z."/>
            <person name="Kodira C."/>
            <person name="Kokoza E."/>
            <person name="Koutsos A."/>
            <person name="Letunic I."/>
            <person name="Levitsky A."/>
            <person name="Liang Y."/>
            <person name="Lin J.J."/>
            <person name="Lobo N.F."/>
            <person name="Lopez J.R."/>
            <person name="Malek J.A."/>
            <person name="McIntosh T.C."/>
            <person name="Meister S."/>
            <person name="Miller J."/>
            <person name="Mobarry C."/>
            <person name="Mongin E."/>
            <person name="Murphy S.D."/>
            <person name="O'Brochta D.A."/>
            <person name="Pfannkoch C."/>
            <person name="Qi R."/>
            <person name="Regier M.A."/>
            <person name="Remington K."/>
            <person name="Shao H."/>
            <person name="Sharakhova M.V."/>
            <person name="Sitter C.D."/>
            <person name="Shetty J."/>
            <person name="Smith T.J."/>
            <person name="Strong R."/>
            <person name="Sun J."/>
            <person name="Thomasova D."/>
            <person name="Ton L.Q."/>
            <person name="Topalis P."/>
            <person name="Tu Z."/>
            <person name="Unger M.F."/>
            <person name="Walenz B."/>
            <person name="Wang A."/>
            <person name="Wang J."/>
            <person name="Wang M."/>
            <person name="Wang X."/>
            <person name="Woodford K.J."/>
            <person name="Wortman J.R."/>
            <person name="Wu M."/>
            <person name="Yao A."/>
            <person name="Zdobnov E.M."/>
            <person name="Zhang H."/>
            <person name="Zhao Q."/>
            <person name="Zhao S."/>
            <person name="Zhu S.C."/>
            <person name="Zhimulev I."/>
            <person name="Coluzzi M."/>
            <person name="della Torre A."/>
            <person name="Roth C.W."/>
            <person name="Louis C."/>
            <person name="Kalush F."/>
            <person name="Mural R.J."/>
            <person name="Myers E.W."/>
            <person name="Adams M.D."/>
            <person name="Smith H.O."/>
            <person name="Broder S."/>
            <person name="Gardner M.J."/>
            <person name="Fraser C.M."/>
            <person name="Birney E."/>
            <person name="Bork P."/>
            <person name="Brey P.T."/>
            <person name="Venter J.C."/>
            <person name="Weissenbach J."/>
            <person name="Kafatos F.C."/>
            <person name="Collins F.H."/>
            <person name="Hoffman S.L."/>
        </authorList>
    </citation>
    <scope>NUCLEOTIDE SEQUENCE [LARGE SCALE GENOMIC DNA]</scope>
    <source>
        <strain evidence="9">PEST</strain>
    </source>
</reference>
<dbReference type="Pfam" id="PF04377">
    <property type="entry name" value="ATE_C"/>
    <property type="match status" value="1"/>
</dbReference>
<reference evidence="9" key="2">
    <citation type="submission" date="2002-03" db="EMBL/GenBank/DDBJ databases">
        <authorList>
            <consortium name="The Anopheles Genome Sequencing Consortium"/>
        </authorList>
    </citation>
    <scope>NUCLEOTIDE SEQUENCE</scope>
    <source>
        <strain evidence="9">PEST</strain>
    </source>
</reference>
<dbReference type="EC" id="2.3.2.8" evidence="5"/>
<dbReference type="EMBL" id="AAAB01008849">
    <property type="protein sequence ID" value="EAA07086.4"/>
    <property type="molecule type" value="Genomic_DNA"/>
</dbReference>
<keyword evidence="3 5" id="KW-0833">Ubl conjugation pathway</keyword>
<comment type="similarity">
    <text evidence="1 5">Belongs to the R-transferase family.</text>
</comment>
<protein>
    <recommendedName>
        <fullName evidence="5">Arginyl-tRNA--protein transferase 1</fullName>
        <shortName evidence="5">Arginyltransferase 1</shortName>
        <shortName evidence="5">R-transferase 1</shortName>
        <ecNumber evidence="5">2.3.2.8</ecNumber>
    </recommendedName>
    <alternativeName>
        <fullName evidence="5">Arginine-tRNA--protein transferase 1</fullName>
    </alternativeName>
</protein>
<evidence type="ECO:0000256" key="6">
    <source>
        <dbReference type="SAM" id="MobiDB-lite"/>
    </source>
</evidence>
<dbReference type="PANTHER" id="PTHR21367:SF1">
    <property type="entry name" value="ARGINYL-TRNA--PROTEIN TRANSFERASE 1"/>
    <property type="match status" value="1"/>
</dbReference>
<dbReference type="InterPro" id="IPR030700">
    <property type="entry name" value="N-end_Aminoacyl_Trfase"/>
</dbReference>
<accession>Q7QDR4</accession>
<evidence type="ECO:0000313" key="9">
    <source>
        <dbReference type="EMBL" id="EAA07086.4"/>
    </source>
</evidence>
<dbReference type="AlphaFoldDB" id="Q7QDR4"/>
<dbReference type="PhylomeDB" id="Q7QDR4"/>
<evidence type="ECO:0000256" key="4">
    <source>
        <dbReference type="ARBA" id="ARBA00023315"/>
    </source>
</evidence>
<evidence type="ECO:0000256" key="2">
    <source>
        <dbReference type="ARBA" id="ARBA00022679"/>
    </source>
</evidence>
<reference evidence="9" key="3">
    <citation type="journal article" date="2004" name="Trends Parasitol.">
        <title>The Anopheles gambiae genome: an update.</title>
        <authorList>
            <person name="Mongin E."/>
            <person name="Louis C."/>
            <person name="Holt R.A."/>
            <person name="Birney E."/>
            <person name="Collins F.H."/>
        </authorList>
    </citation>
    <scope>NUCLEOTIDE SEQUENCE</scope>
    <source>
        <strain evidence="9">PEST</strain>
    </source>
</reference>
<evidence type="ECO:0000259" key="8">
    <source>
        <dbReference type="Pfam" id="PF04377"/>
    </source>
</evidence>